<dbReference type="RefSeq" id="WP_282357156.1">
    <property type="nucleotide sequence ID" value="NZ_JASBQV010000031.1"/>
</dbReference>
<dbReference type="EMBL" id="JASBQV010000031">
    <property type="protein sequence ID" value="MDI3236177.1"/>
    <property type="molecule type" value="Genomic_DNA"/>
</dbReference>
<keyword evidence="3" id="KW-1185">Reference proteome</keyword>
<evidence type="ECO:0000256" key="1">
    <source>
        <dbReference type="SAM" id="Coils"/>
    </source>
</evidence>
<evidence type="ECO:0000313" key="2">
    <source>
        <dbReference type="EMBL" id="MDI3236177.1"/>
    </source>
</evidence>
<reference evidence="2 3" key="1">
    <citation type="submission" date="2023-04" db="EMBL/GenBank/DDBJ databases">
        <title>Antarctic isolates genomes.</title>
        <authorList>
            <person name="Dimov S.G."/>
        </authorList>
    </citation>
    <scope>NUCLEOTIDE SEQUENCE [LARGE SCALE GENOMIC DNA]</scope>
    <source>
        <strain evidence="2 3">AL19</strain>
    </source>
</reference>
<proteinExistence type="predicted"/>
<keyword evidence="1" id="KW-0175">Coiled coil</keyword>
<comment type="caution">
    <text evidence="2">The sequence shown here is derived from an EMBL/GenBank/DDBJ whole genome shotgun (WGS) entry which is preliminary data.</text>
</comment>
<dbReference type="Proteomes" id="UP001243286">
    <property type="component" value="Unassembled WGS sequence"/>
</dbReference>
<gene>
    <name evidence="2" type="ORF">QK289_14275</name>
</gene>
<organism evidence="2 3">
    <name type="scientific">Exiguobacterium antarcticum</name>
    <dbReference type="NCBI Taxonomy" id="132920"/>
    <lineage>
        <taxon>Bacteria</taxon>
        <taxon>Bacillati</taxon>
        <taxon>Bacillota</taxon>
        <taxon>Bacilli</taxon>
        <taxon>Bacillales</taxon>
        <taxon>Bacillales Family XII. Incertae Sedis</taxon>
        <taxon>Exiguobacterium</taxon>
    </lineage>
</organism>
<feature type="coiled-coil region" evidence="1">
    <location>
        <begin position="3"/>
        <end position="37"/>
    </location>
</feature>
<name>A0ABT6R5G8_9BACL</name>
<evidence type="ECO:0000313" key="3">
    <source>
        <dbReference type="Proteomes" id="UP001243286"/>
    </source>
</evidence>
<accession>A0ABT6R5G8</accession>
<protein>
    <submittedName>
        <fullName evidence="2">Uncharacterized protein</fullName>
    </submittedName>
</protein>
<sequence length="86" mass="10085">MARKTKTEKLETLTEQIARLQREHAELEQELFTEVGKYVSKKLDSNDFEEIKNKIDLLVQYDLNHTDNAVVKSEDEPSYTTQPERS</sequence>